<organism evidence="1">
    <name type="scientific">Siphoviridae sp. cteEQ43</name>
    <dbReference type="NCBI Taxonomy" id="2827905"/>
    <lineage>
        <taxon>Viruses</taxon>
        <taxon>Duplodnaviria</taxon>
        <taxon>Heunggongvirae</taxon>
        <taxon>Uroviricota</taxon>
        <taxon>Caudoviricetes</taxon>
    </lineage>
</organism>
<dbReference type="EMBL" id="BK032799">
    <property type="protein sequence ID" value="DAF60930.1"/>
    <property type="molecule type" value="Genomic_DNA"/>
</dbReference>
<reference evidence="1" key="1">
    <citation type="journal article" date="2021" name="Proc. Natl. Acad. Sci. U.S.A.">
        <title>A Catalog of Tens of Thousands of Viruses from Human Metagenomes Reveals Hidden Associations with Chronic Diseases.</title>
        <authorList>
            <person name="Tisza M.J."/>
            <person name="Buck C.B."/>
        </authorList>
    </citation>
    <scope>NUCLEOTIDE SEQUENCE</scope>
    <source>
        <strain evidence="1">CteEQ43</strain>
    </source>
</reference>
<name>A0A8S5TDU6_9CAUD</name>
<accession>A0A8S5TDU6</accession>
<proteinExistence type="predicted"/>
<sequence length="145" mass="15912">MANSNYQIFVTAKVLKGDVQKQLDEIARGLKSKLKVDLQGADKAADGLRDVSDGAKRANESVNDLNLTFNVANEIFNKSIDTIKSFVEQVYTLNDAMTEFKKVSDLRGSELDDYVNKLAESGRIVARTGKPNRSEPGCWDGKPAA</sequence>
<evidence type="ECO:0000313" key="1">
    <source>
        <dbReference type="EMBL" id="DAF60930.1"/>
    </source>
</evidence>
<protein>
    <submittedName>
        <fullName evidence="1">Uncharacterized protein</fullName>
    </submittedName>
</protein>